<accession>A0A6A5T2Q2</accession>
<keyword evidence="2" id="KW-1185">Reference proteome</keyword>
<sequence>MSIESILANRKYHERNDNLNYCNFTEQCGNNPVHCSRHSFNMQCFREDNFTFCHKHHRIITAGKLVCNHKDKGECLAMVWEGRDNWEGIIEGDLASHSLRNKGLEVEELMQALLPPQLCAHLYK</sequence>
<name>A0A6A5T2Q2_9PLEO</name>
<protein>
    <submittedName>
        <fullName evidence="1">Uncharacterized protein</fullName>
    </submittedName>
</protein>
<dbReference type="EMBL" id="ML976025">
    <property type="protein sequence ID" value="KAF1943387.1"/>
    <property type="molecule type" value="Genomic_DNA"/>
</dbReference>
<dbReference type="AlphaFoldDB" id="A0A6A5T2Q2"/>
<reference evidence="1" key="1">
    <citation type="journal article" date="2020" name="Stud. Mycol.">
        <title>101 Dothideomycetes genomes: a test case for predicting lifestyles and emergence of pathogens.</title>
        <authorList>
            <person name="Haridas S."/>
            <person name="Albert R."/>
            <person name="Binder M."/>
            <person name="Bloem J."/>
            <person name="Labutti K."/>
            <person name="Salamov A."/>
            <person name="Andreopoulos B."/>
            <person name="Baker S."/>
            <person name="Barry K."/>
            <person name="Bills G."/>
            <person name="Bluhm B."/>
            <person name="Cannon C."/>
            <person name="Castanera R."/>
            <person name="Culley D."/>
            <person name="Daum C."/>
            <person name="Ezra D."/>
            <person name="Gonzalez J."/>
            <person name="Henrissat B."/>
            <person name="Kuo A."/>
            <person name="Liang C."/>
            <person name="Lipzen A."/>
            <person name="Lutzoni F."/>
            <person name="Magnuson J."/>
            <person name="Mondo S."/>
            <person name="Nolan M."/>
            <person name="Ohm R."/>
            <person name="Pangilinan J."/>
            <person name="Park H.-J."/>
            <person name="Ramirez L."/>
            <person name="Alfaro M."/>
            <person name="Sun H."/>
            <person name="Tritt A."/>
            <person name="Yoshinaga Y."/>
            <person name="Zwiers L.-H."/>
            <person name="Turgeon B."/>
            <person name="Goodwin S."/>
            <person name="Spatafora J."/>
            <person name="Crous P."/>
            <person name="Grigoriev I."/>
        </authorList>
    </citation>
    <scope>NUCLEOTIDE SEQUENCE</scope>
    <source>
        <strain evidence="1">CBS 161.51</strain>
    </source>
</reference>
<dbReference type="OrthoDB" id="3694901at2759"/>
<evidence type="ECO:0000313" key="2">
    <source>
        <dbReference type="Proteomes" id="UP000800038"/>
    </source>
</evidence>
<proteinExistence type="predicted"/>
<organism evidence="1 2">
    <name type="scientific">Clathrospora elynae</name>
    <dbReference type="NCBI Taxonomy" id="706981"/>
    <lineage>
        <taxon>Eukaryota</taxon>
        <taxon>Fungi</taxon>
        <taxon>Dikarya</taxon>
        <taxon>Ascomycota</taxon>
        <taxon>Pezizomycotina</taxon>
        <taxon>Dothideomycetes</taxon>
        <taxon>Pleosporomycetidae</taxon>
        <taxon>Pleosporales</taxon>
        <taxon>Diademaceae</taxon>
        <taxon>Clathrospora</taxon>
    </lineage>
</organism>
<evidence type="ECO:0000313" key="1">
    <source>
        <dbReference type="EMBL" id="KAF1943387.1"/>
    </source>
</evidence>
<dbReference type="Proteomes" id="UP000800038">
    <property type="component" value="Unassembled WGS sequence"/>
</dbReference>
<gene>
    <name evidence="1" type="ORF">EJ02DRAFT_510924</name>
</gene>